<proteinExistence type="predicted"/>
<name>A0A0K8VLY9_BACLA</name>
<evidence type="ECO:0000259" key="1">
    <source>
        <dbReference type="Pfam" id="PF13358"/>
    </source>
</evidence>
<dbReference type="InterPro" id="IPR038717">
    <property type="entry name" value="Tc1-like_DDE_dom"/>
</dbReference>
<organism evidence="3">
    <name type="scientific">Bactrocera latifrons</name>
    <name type="common">Malaysian fruit fly</name>
    <name type="synonym">Chaetodacus latifrons</name>
    <dbReference type="NCBI Taxonomy" id="174628"/>
    <lineage>
        <taxon>Eukaryota</taxon>
        <taxon>Metazoa</taxon>
        <taxon>Ecdysozoa</taxon>
        <taxon>Arthropoda</taxon>
        <taxon>Hexapoda</taxon>
        <taxon>Insecta</taxon>
        <taxon>Pterygota</taxon>
        <taxon>Neoptera</taxon>
        <taxon>Endopterygota</taxon>
        <taxon>Diptera</taxon>
        <taxon>Brachycera</taxon>
        <taxon>Muscomorpha</taxon>
        <taxon>Tephritoidea</taxon>
        <taxon>Tephritidae</taxon>
        <taxon>Bactrocera</taxon>
        <taxon>Bactrocera</taxon>
    </lineage>
</organism>
<dbReference type="InterPro" id="IPR036397">
    <property type="entry name" value="RNaseH_sf"/>
</dbReference>
<reference evidence="3" key="1">
    <citation type="submission" date="2015-06" db="EMBL/GenBank/DDBJ databases">
        <authorList>
            <person name="Hoefler B.C."/>
            <person name="Straight P.D."/>
        </authorList>
    </citation>
    <scope>NUCLEOTIDE SEQUENCE</scope>
</reference>
<dbReference type="EMBL" id="GDHF01001417">
    <property type="protein sequence ID" value="JAI50897.1"/>
    <property type="molecule type" value="Transcribed_RNA"/>
</dbReference>
<evidence type="ECO:0000313" key="4">
    <source>
        <dbReference type="EMBL" id="JAI45576.1"/>
    </source>
</evidence>
<dbReference type="Pfam" id="PF13358">
    <property type="entry name" value="DDE_3"/>
    <property type="match status" value="1"/>
</dbReference>
<sequence length="106" mass="12296">MSEPYIFMQYNDPKHSARSVKTELSSENITVLDWPAQSPDLNPIENLWGDVKRGLGKKSSKNADELFQKVKEIWLSISIERCQRLVGSLPRRWKAVLESKVYPTKY</sequence>
<accession>A0A0K8VLY9</accession>
<dbReference type="AlphaFoldDB" id="A0A0K8VLY9"/>
<evidence type="ECO:0000313" key="2">
    <source>
        <dbReference type="EMBL" id="JAI28084.1"/>
    </source>
</evidence>
<evidence type="ECO:0000313" key="3">
    <source>
        <dbReference type="EMBL" id="JAI39894.1"/>
    </source>
</evidence>
<dbReference type="GO" id="GO:0003676">
    <property type="term" value="F:nucleic acid binding"/>
    <property type="evidence" value="ECO:0007669"/>
    <property type="project" value="InterPro"/>
</dbReference>
<feature type="domain" description="Tc1-like transposase DDE" evidence="1">
    <location>
        <begin position="13"/>
        <end position="66"/>
    </location>
</feature>
<dbReference type="EMBL" id="GDHF01012420">
    <property type="protein sequence ID" value="JAI39894.1"/>
    <property type="molecule type" value="Transcribed_RNA"/>
</dbReference>
<protein>
    <submittedName>
        <fullName evidence="3">Transposable element Tc1 transposase</fullName>
    </submittedName>
</protein>
<dbReference type="EMBL" id="GDHF01006738">
    <property type="protein sequence ID" value="JAI45576.1"/>
    <property type="molecule type" value="Transcribed_RNA"/>
</dbReference>
<dbReference type="EMBL" id="GDHF01024230">
    <property type="protein sequence ID" value="JAI28084.1"/>
    <property type="molecule type" value="Transcribed_RNA"/>
</dbReference>
<evidence type="ECO:0000313" key="5">
    <source>
        <dbReference type="EMBL" id="JAI50897.1"/>
    </source>
</evidence>
<dbReference type="Gene3D" id="3.30.420.10">
    <property type="entry name" value="Ribonuclease H-like superfamily/Ribonuclease H"/>
    <property type="match status" value="1"/>
</dbReference>
<gene>
    <name evidence="3" type="primary">tc1a_42</name>
    <name evidence="5" type="synonym">tc1a_15</name>
    <name evidence="2" type="synonym">tc1a_23</name>
    <name evidence="4" type="synonym">tc1a_34</name>
    <name evidence="5" type="ORF">c3_g1_i1</name>
    <name evidence="2" type="ORF">c3_g1_i2</name>
    <name evidence="4" type="ORF">c3_g1_i5</name>
    <name evidence="3" type="ORF">c3_g1_i6</name>
</gene>